<keyword evidence="7" id="KW-0966">Cell projection</keyword>
<feature type="region of interest" description="Disordered" evidence="8">
    <location>
        <begin position="175"/>
        <end position="262"/>
    </location>
</feature>
<keyword evidence="5" id="KW-0970">Cilium biogenesis/degradation</keyword>
<evidence type="ECO:0000256" key="3">
    <source>
        <dbReference type="ARBA" id="ARBA00010091"/>
    </source>
</evidence>
<sequence>MEELSFSEEDIRSQLAALGYHNVSQGRLREFQQDLHQLIQHERSRSGSSSASVNGHNPSSPSRGASLPAHERAWLEPGSRRAQVSRSEVRDPYIRHTTHVPRGSSPTVGLSPLHVPRKTQLAACDGDPQIPATNHSSPEEPSFVDSRRPVSATEFRKPAIKRKVLRRRNGEVQVFDESTATESDAETTSEFEFRQPPISLESDSVSQSESERTVGARGRREFQTRPPPSRWTWRSASEDRASFQDHPPSFIRPQMNHPHTRNLKKTDPVAKYFQYKQEWENFKPPGECNRKNLRWNIREHMLYKEEPLPRPQRVFAPNTYVVPTEKKRSALRWEVRHDMARGNAPQSFYCPL</sequence>
<keyword evidence="4" id="KW-0963">Cytoplasm</keyword>
<evidence type="ECO:0000256" key="2">
    <source>
        <dbReference type="ARBA" id="ARBA00004138"/>
    </source>
</evidence>
<dbReference type="GeneID" id="116943322"/>
<dbReference type="InterPro" id="IPR027918">
    <property type="entry name" value="HYLS1_C_dom"/>
</dbReference>
<evidence type="ECO:0000256" key="4">
    <source>
        <dbReference type="ARBA" id="ARBA00022490"/>
    </source>
</evidence>
<name>A0AAJ7T7U7_PETMA</name>
<dbReference type="GO" id="GO:0097730">
    <property type="term" value="C:non-motile cilium"/>
    <property type="evidence" value="ECO:0007669"/>
    <property type="project" value="TreeGrafter"/>
</dbReference>
<evidence type="ECO:0000256" key="5">
    <source>
        <dbReference type="ARBA" id="ARBA00022794"/>
    </source>
</evidence>
<evidence type="ECO:0000313" key="11">
    <source>
        <dbReference type="RefSeq" id="XP_032811995.1"/>
    </source>
</evidence>
<feature type="compositionally biased region" description="Polar residues" evidence="8">
    <location>
        <begin position="53"/>
        <end position="63"/>
    </location>
</feature>
<dbReference type="PANTHER" id="PTHR34174">
    <property type="entry name" value="HYDROLETHALUS SYNDROME PROTEIN 1"/>
    <property type="match status" value="1"/>
</dbReference>
<dbReference type="RefSeq" id="XP_032811995.1">
    <property type="nucleotide sequence ID" value="XM_032956104.1"/>
</dbReference>
<evidence type="ECO:0000313" key="10">
    <source>
        <dbReference type="Proteomes" id="UP001318040"/>
    </source>
</evidence>
<dbReference type="RefSeq" id="XP_032811996.1">
    <property type="nucleotide sequence ID" value="XM_032956105.1"/>
</dbReference>
<dbReference type="GO" id="GO:0005814">
    <property type="term" value="C:centriole"/>
    <property type="evidence" value="ECO:0007669"/>
    <property type="project" value="UniProtKB-SubCell"/>
</dbReference>
<feature type="compositionally biased region" description="Basic and acidic residues" evidence="8">
    <location>
        <begin position="209"/>
        <end position="223"/>
    </location>
</feature>
<dbReference type="KEGG" id="pmrn:116943322"/>
<dbReference type="AlphaFoldDB" id="A0AAJ7T7U7"/>
<dbReference type="Pfam" id="PF15311">
    <property type="entry name" value="HYLS1_C"/>
    <property type="match status" value="1"/>
</dbReference>
<evidence type="ECO:0000313" key="12">
    <source>
        <dbReference type="RefSeq" id="XP_032811996.1"/>
    </source>
</evidence>
<keyword evidence="10" id="KW-1185">Reference proteome</keyword>
<dbReference type="GO" id="GO:0060271">
    <property type="term" value="P:cilium assembly"/>
    <property type="evidence" value="ECO:0007669"/>
    <property type="project" value="TreeGrafter"/>
</dbReference>
<dbReference type="InterPro" id="IPR052319">
    <property type="entry name" value="Centriolar_ciliogenesis_assoc"/>
</dbReference>
<dbReference type="PANTHER" id="PTHR34174:SF1">
    <property type="entry name" value="CENTRIOLAR AND CILIOGENESIS-ASSOCIATED PROTEIN HYLS1"/>
    <property type="match status" value="1"/>
</dbReference>
<comment type="subcellular location">
    <subcellularLocation>
        <location evidence="2">Cell projection</location>
        <location evidence="2">Cilium</location>
    </subcellularLocation>
    <subcellularLocation>
        <location evidence="1">Cytoplasm</location>
        <location evidence="1">Cytoskeleton</location>
        <location evidence="1">Microtubule organizing center</location>
        <location evidence="1">Centrosome</location>
        <location evidence="1">Centriole</location>
    </subcellularLocation>
</comment>
<feature type="compositionally biased region" description="Low complexity" evidence="8">
    <location>
        <begin position="199"/>
        <end position="208"/>
    </location>
</feature>
<protein>
    <submittedName>
        <fullName evidence="11 12">Hydrolethalus syndrome protein 1</fullName>
    </submittedName>
</protein>
<feature type="domain" description="Centriolar and ciliogenesis-associated protein HYLS1 C-terminal" evidence="9">
    <location>
        <begin position="251"/>
        <end position="340"/>
    </location>
</feature>
<evidence type="ECO:0000256" key="1">
    <source>
        <dbReference type="ARBA" id="ARBA00004114"/>
    </source>
</evidence>
<comment type="similarity">
    <text evidence="3">Belongs to the HYLS1 family.</text>
</comment>
<reference evidence="11 12" key="1">
    <citation type="submission" date="2025-04" db="UniProtKB">
        <authorList>
            <consortium name="RefSeq"/>
        </authorList>
    </citation>
    <scope>IDENTIFICATION</scope>
    <source>
        <tissue evidence="11 12">Sperm</tissue>
    </source>
</reference>
<accession>A0AAJ7T7U7</accession>
<feature type="region of interest" description="Disordered" evidence="8">
    <location>
        <begin position="39"/>
        <end position="151"/>
    </location>
</feature>
<evidence type="ECO:0000256" key="7">
    <source>
        <dbReference type="ARBA" id="ARBA00023273"/>
    </source>
</evidence>
<dbReference type="Proteomes" id="UP001318040">
    <property type="component" value="Chromosome 17"/>
</dbReference>
<evidence type="ECO:0000256" key="8">
    <source>
        <dbReference type="SAM" id="MobiDB-lite"/>
    </source>
</evidence>
<dbReference type="CTD" id="219844"/>
<gene>
    <name evidence="11 12" type="primary">HYLS1</name>
</gene>
<keyword evidence="6" id="KW-0206">Cytoskeleton</keyword>
<evidence type="ECO:0000256" key="6">
    <source>
        <dbReference type="ARBA" id="ARBA00023212"/>
    </source>
</evidence>
<organism evidence="10 11">
    <name type="scientific">Petromyzon marinus</name>
    <name type="common">Sea lamprey</name>
    <dbReference type="NCBI Taxonomy" id="7757"/>
    <lineage>
        <taxon>Eukaryota</taxon>
        <taxon>Metazoa</taxon>
        <taxon>Chordata</taxon>
        <taxon>Craniata</taxon>
        <taxon>Vertebrata</taxon>
        <taxon>Cyclostomata</taxon>
        <taxon>Hyperoartia</taxon>
        <taxon>Petromyzontiformes</taxon>
        <taxon>Petromyzontidae</taxon>
        <taxon>Petromyzon</taxon>
    </lineage>
</organism>
<evidence type="ECO:0000259" key="9">
    <source>
        <dbReference type="Pfam" id="PF15311"/>
    </source>
</evidence>
<proteinExistence type="inferred from homology"/>